<dbReference type="PROSITE" id="PS01125">
    <property type="entry name" value="ROK"/>
    <property type="match status" value="1"/>
</dbReference>
<dbReference type="Proteomes" id="UP000268615">
    <property type="component" value="Unassembled WGS sequence"/>
</dbReference>
<dbReference type="Pfam" id="PF00480">
    <property type="entry name" value="ROK"/>
    <property type="match status" value="1"/>
</dbReference>
<comment type="caution">
    <text evidence="2">The sequence shown here is derived from an EMBL/GenBank/DDBJ whole genome shotgun (WGS) entry which is preliminary data.</text>
</comment>
<keyword evidence="2" id="KW-0808">Transferase</keyword>
<dbReference type="PANTHER" id="PTHR18964">
    <property type="entry name" value="ROK (REPRESSOR, ORF, KINASE) FAMILY"/>
    <property type="match status" value="1"/>
</dbReference>
<dbReference type="SUPFAM" id="SSF53067">
    <property type="entry name" value="Actin-like ATPase domain"/>
    <property type="match status" value="1"/>
</dbReference>
<dbReference type="GO" id="GO:0008865">
    <property type="term" value="F:fructokinase activity"/>
    <property type="evidence" value="ECO:0007669"/>
    <property type="project" value="UniProtKB-EC"/>
</dbReference>
<dbReference type="EMBL" id="RPOH01000084">
    <property type="protein sequence ID" value="RPH21872.1"/>
    <property type="molecule type" value="Genomic_DNA"/>
</dbReference>
<keyword evidence="3" id="KW-1185">Reference proteome</keyword>
<proteinExistence type="predicted"/>
<dbReference type="PANTHER" id="PTHR18964:SF174">
    <property type="entry name" value="D-ALLOSE KINASE-RELATED"/>
    <property type="match status" value="1"/>
</dbReference>
<keyword evidence="1" id="KW-0119">Carbohydrate metabolism</keyword>
<sequence>MRIGIDLGGTKTEVIALADDGQQLFRHRLPTPKNDYQQTIGTIVELVRLAEEATGERGTIGIGIPGSISPYTRVVKNANSTWLNGQPFDKDLCDALSREVRLANDANCFAVSEATDGAAAGAAIVFAVIVGTGCGSGIAINGRSLIGGNGTAGEWGHNPLPWMDADEQRFCEEVSCYCGKQGCIETFISGTGFSTDYQRLSGKLLKGSEIMQLVDRQDPVAELAIARYEMRLAKSLAHIVNVLDPDVIVLGGGMSNNDRLYQTVPQLVKPWVFGGEFETPIRKAVHGDSSGVRGAAWLWPLEK</sequence>
<dbReference type="EC" id="2.7.1.4" evidence="2"/>
<dbReference type="CDD" id="cd24066">
    <property type="entry name" value="ASKHA_NBD_ROK_EcFRK-like"/>
    <property type="match status" value="1"/>
</dbReference>
<evidence type="ECO:0000313" key="3">
    <source>
        <dbReference type="Proteomes" id="UP000268615"/>
    </source>
</evidence>
<evidence type="ECO:0000256" key="1">
    <source>
        <dbReference type="ARBA" id="ARBA00023277"/>
    </source>
</evidence>
<dbReference type="OrthoDB" id="9810372at2"/>
<gene>
    <name evidence="2" type="ORF">EHN07_17340</name>
</gene>
<evidence type="ECO:0000313" key="2">
    <source>
        <dbReference type="EMBL" id="RPH21872.1"/>
    </source>
</evidence>
<dbReference type="InterPro" id="IPR049874">
    <property type="entry name" value="ROK_cs"/>
</dbReference>
<dbReference type="FunFam" id="3.30.420.40:FF:000093">
    <property type="entry name" value="Fructokinase"/>
    <property type="match status" value="1"/>
</dbReference>
<protein>
    <submittedName>
        <fullName evidence="2">Fructokinase</fullName>
        <ecNumber evidence="2">2.7.1.4</ecNumber>
    </submittedName>
</protein>
<dbReference type="InterPro" id="IPR043129">
    <property type="entry name" value="ATPase_NBD"/>
</dbReference>
<reference evidence="2 3" key="1">
    <citation type="submission" date="2018-11" db="EMBL/GenBank/DDBJ databases">
        <title>Draft genome sequence of Buttiauxella warmboldiae CCUG 35512.</title>
        <authorList>
            <person name="Salva-Serra F."/>
            <person name="Marathe N."/>
            <person name="Moore E."/>
            <person name="Svensson L."/>
            <person name="Engstrom-Jakobsson H."/>
        </authorList>
    </citation>
    <scope>NUCLEOTIDE SEQUENCE [LARGE SCALE GENOMIC DNA]</scope>
    <source>
        <strain evidence="2 3">CCUG 35512</strain>
    </source>
</reference>
<dbReference type="Gene3D" id="3.30.420.40">
    <property type="match status" value="2"/>
</dbReference>
<dbReference type="RefSeq" id="WP_124025288.1">
    <property type="nucleotide sequence ID" value="NZ_RPOH01000084.1"/>
</dbReference>
<dbReference type="AlphaFoldDB" id="A0A3N5D2S2"/>
<organism evidence="2 3">
    <name type="scientific">Buttiauxella warmboldiae</name>
    <dbReference type="NCBI Taxonomy" id="82993"/>
    <lineage>
        <taxon>Bacteria</taxon>
        <taxon>Pseudomonadati</taxon>
        <taxon>Pseudomonadota</taxon>
        <taxon>Gammaproteobacteria</taxon>
        <taxon>Enterobacterales</taxon>
        <taxon>Enterobacteriaceae</taxon>
        <taxon>Buttiauxella</taxon>
    </lineage>
</organism>
<dbReference type="FunFam" id="3.30.420.40:FF:000154">
    <property type="entry name" value="Fructokinase"/>
    <property type="match status" value="1"/>
</dbReference>
<name>A0A3N5D2S2_9ENTR</name>
<dbReference type="InterPro" id="IPR000600">
    <property type="entry name" value="ROK"/>
</dbReference>
<dbReference type="NCBIfam" id="NF007108">
    <property type="entry name" value="PRK09557.1"/>
    <property type="match status" value="1"/>
</dbReference>
<keyword evidence="2" id="KW-0418">Kinase</keyword>
<accession>A0A3N5D2S2</accession>